<sequence length="237" mass="28434">MAIFKLMKNLIYFFILLYTTIAFSQEEPLITVPEIPHEVIIDGDTINEYSIPEIFIGINPQEEKYRRDMVILRNRIRRVYPYATATAQNLIILNANLEKIETKKEKRKYIKRSQKYLEGQFKEKLKKLSKNDGKILLKLIDRQTGQTAFELIKEFKSGWTAFWSNTTARTFSLNLKSEYHPDIDLNDFYIETQLQYLFYRYELQYSSGNPDIHFNELRKLWKDKISEEEFFPLELRE</sequence>
<evidence type="ECO:0000313" key="1">
    <source>
        <dbReference type="EMBL" id="TDS53844.1"/>
    </source>
</evidence>
<dbReference type="AlphaFoldDB" id="A0A4R7EXU3"/>
<proteinExistence type="predicted"/>
<accession>A0A4R7EXU3</accession>
<dbReference type="Pfam" id="PF14127">
    <property type="entry name" value="DUF4294"/>
    <property type="match status" value="1"/>
</dbReference>
<gene>
    <name evidence="1" type="ORF">C8P70_12741</name>
</gene>
<reference evidence="1 2" key="1">
    <citation type="submission" date="2019-03" db="EMBL/GenBank/DDBJ databases">
        <title>Genomic Encyclopedia of Archaeal and Bacterial Type Strains, Phase II (KMG-II): from individual species to whole genera.</title>
        <authorList>
            <person name="Goeker M."/>
        </authorList>
    </citation>
    <scope>NUCLEOTIDE SEQUENCE [LARGE SCALE GENOMIC DNA]</scope>
    <source>
        <strain evidence="1 2">DSM 28213</strain>
    </source>
</reference>
<dbReference type="Proteomes" id="UP000295215">
    <property type="component" value="Unassembled WGS sequence"/>
</dbReference>
<organism evidence="1 2">
    <name type="scientific">Myroides indicus</name>
    <dbReference type="NCBI Taxonomy" id="1323422"/>
    <lineage>
        <taxon>Bacteria</taxon>
        <taxon>Pseudomonadati</taxon>
        <taxon>Bacteroidota</taxon>
        <taxon>Flavobacteriia</taxon>
        <taxon>Flavobacteriales</taxon>
        <taxon>Flavobacteriaceae</taxon>
        <taxon>Myroides</taxon>
    </lineage>
</organism>
<comment type="caution">
    <text evidence="1">The sequence shown here is derived from an EMBL/GenBank/DDBJ whole genome shotgun (WGS) entry which is preliminary data.</text>
</comment>
<protein>
    <submittedName>
        <fullName evidence="1">Uncharacterized protein DUF4294</fullName>
    </submittedName>
</protein>
<dbReference type="EMBL" id="SOAG01000027">
    <property type="protein sequence ID" value="TDS53844.1"/>
    <property type="molecule type" value="Genomic_DNA"/>
</dbReference>
<keyword evidence="2" id="KW-1185">Reference proteome</keyword>
<name>A0A4R7EXU3_9FLAO</name>
<evidence type="ECO:0000313" key="2">
    <source>
        <dbReference type="Proteomes" id="UP000295215"/>
    </source>
</evidence>
<dbReference type="InterPro" id="IPR025636">
    <property type="entry name" value="DUF4294"/>
</dbReference>